<dbReference type="InterPro" id="IPR036322">
    <property type="entry name" value="WD40_repeat_dom_sf"/>
</dbReference>
<dbReference type="SMART" id="SM00320">
    <property type="entry name" value="WD40"/>
    <property type="match status" value="11"/>
</dbReference>
<dbReference type="Proteomes" id="UP000000305">
    <property type="component" value="Unassembled WGS sequence"/>
</dbReference>
<keyword evidence="4 8" id="KW-0853">WD repeat</keyword>
<keyword evidence="6" id="KW-0677">Repeat</keyword>
<evidence type="ECO:0000313" key="12">
    <source>
        <dbReference type="Proteomes" id="UP000000305"/>
    </source>
</evidence>
<evidence type="ECO:0000256" key="7">
    <source>
        <dbReference type="ARBA" id="ARBA00023212"/>
    </source>
</evidence>
<dbReference type="GO" id="GO:0008017">
    <property type="term" value="F:microtubule binding"/>
    <property type="evidence" value="ECO:0000318"/>
    <property type="project" value="GO_Central"/>
</dbReference>
<dbReference type="STRING" id="6669.E9HJL6"/>
<evidence type="ECO:0000256" key="1">
    <source>
        <dbReference type="ARBA" id="ARBA00004245"/>
    </source>
</evidence>
<dbReference type="Pfam" id="PF03451">
    <property type="entry name" value="HELP"/>
    <property type="match status" value="1"/>
</dbReference>
<feature type="repeat" description="WD" evidence="8">
    <location>
        <begin position="274"/>
        <end position="315"/>
    </location>
</feature>
<keyword evidence="12" id="KW-1185">Reference proteome</keyword>
<feature type="non-terminal residue" evidence="11">
    <location>
        <position position="631"/>
    </location>
</feature>
<evidence type="ECO:0000259" key="10">
    <source>
        <dbReference type="Pfam" id="PF23414"/>
    </source>
</evidence>
<evidence type="ECO:0000256" key="8">
    <source>
        <dbReference type="PROSITE-ProRule" id="PRU00221"/>
    </source>
</evidence>
<comment type="subcellular location">
    <subcellularLocation>
        <location evidence="1">Cytoplasm</location>
        <location evidence="1">Cytoskeleton</location>
    </subcellularLocation>
</comment>
<dbReference type="PANTHER" id="PTHR13720">
    <property type="entry name" value="WD-40 REPEAT PROTEIN"/>
    <property type="match status" value="1"/>
</dbReference>
<dbReference type="KEGG" id="dpx:DAPPUDRAFT_63418"/>
<dbReference type="InterPro" id="IPR055439">
    <property type="entry name" value="Beta-prop_EML_1st"/>
</dbReference>
<dbReference type="InterPro" id="IPR055442">
    <property type="entry name" value="Beta-prop_EML-like_2nd"/>
</dbReference>
<comment type="similarity">
    <text evidence="2">Belongs to the WD repeat EMAP family.</text>
</comment>
<dbReference type="InParanoid" id="E9HJL6"/>
<dbReference type="InterPro" id="IPR050630">
    <property type="entry name" value="WD_repeat_EMAP"/>
</dbReference>
<gene>
    <name evidence="11" type="ORF">DAPPUDRAFT_63418</name>
</gene>
<dbReference type="InterPro" id="IPR005108">
    <property type="entry name" value="HELP"/>
</dbReference>
<keyword evidence="5" id="KW-0493">Microtubule</keyword>
<sequence length="631" mass="70189">HVLFSILGRNLNFYIPSSLREKYSVTFSLSVPEKKLKMEWVYGYRGKDCRSNLYLIPTGEIVYFIASVVVLFNVDEHGQRFYLGHTGEIKCLTVHPNKLLIASGQSGGRESHEGFPHVRIWNSVSLQTLFVLGQGDFGKSVSSVAFSKADGGNLLMVIDDSTDHILSLWEWQKGERGVKIAETRCSSDLVVAVEWNPIPRERFAFVTSGKGHICFWSLENGLLSRKLGIFESRDKPKYVTCLAFADNGDCISGDSNGCLIIWLKGSNIVQKTLRNAHEGPIFCLLTLKDGRIVSGGGKDGQLVLWDFPSYRRTGYIPEKYGNVRIAVQGKGTQILVGTTRNAILRGSFDLPFKPLMIGHTEESTGLCVHPSQSQFVSYGYDGRIQLWDTMSRTLIWEKDIENAVTSACFSPDGSVLVLATTSGKWFVMDSETRDMYAQHTDGNEPIQVVKFSPNGKSLAIGSKDASVYIYQVLDRYRKYCRTGRCVGHSSFISQMDWSCDNVHLQTNSGDNELLYWNTGVCRQITLVPSIRDVEWNSVTCPVSPTSLGILSEGIDGADVYSCCASNSRQLMCAGDNKGRLKLYRYPSQPKSPCHSYQGHSNISNVCFLSDDTRVLSAGGRDSSVIQWTVEN</sequence>
<feature type="repeat" description="WD" evidence="8">
    <location>
        <begin position="356"/>
        <end position="397"/>
    </location>
</feature>
<dbReference type="OrthoDB" id="47802at2759"/>
<evidence type="ECO:0000256" key="3">
    <source>
        <dbReference type="ARBA" id="ARBA00022490"/>
    </source>
</evidence>
<dbReference type="InterPro" id="IPR001680">
    <property type="entry name" value="WD40_rpt"/>
</dbReference>
<name>E9HJL6_DAPPU</name>
<dbReference type="Gene3D" id="2.130.10.10">
    <property type="entry name" value="YVTN repeat-like/Quinoprotein amine dehydrogenase"/>
    <property type="match status" value="2"/>
</dbReference>
<reference evidence="11 12" key="1">
    <citation type="journal article" date="2011" name="Science">
        <title>The ecoresponsive genome of Daphnia pulex.</title>
        <authorList>
            <person name="Colbourne J.K."/>
            <person name="Pfrender M.E."/>
            <person name="Gilbert D."/>
            <person name="Thomas W.K."/>
            <person name="Tucker A."/>
            <person name="Oakley T.H."/>
            <person name="Tokishita S."/>
            <person name="Aerts A."/>
            <person name="Arnold G.J."/>
            <person name="Basu M.K."/>
            <person name="Bauer D.J."/>
            <person name="Caceres C.E."/>
            <person name="Carmel L."/>
            <person name="Casola C."/>
            <person name="Choi J.H."/>
            <person name="Detter J.C."/>
            <person name="Dong Q."/>
            <person name="Dusheyko S."/>
            <person name="Eads B.D."/>
            <person name="Frohlich T."/>
            <person name="Geiler-Samerotte K.A."/>
            <person name="Gerlach D."/>
            <person name="Hatcher P."/>
            <person name="Jogdeo S."/>
            <person name="Krijgsveld J."/>
            <person name="Kriventseva E.V."/>
            <person name="Kultz D."/>
            <person name="Laforsch C."/>
            <person name="Lindquist E."/>
            <person name="Lopez J."/>
            <person name="Manak J.R."/>
            <person name="Muller J."/>
            <person name="Pangilinan J."/>
            <person name="Patwardhan R.P."/>
            <person name="Pitluck S."/>
            <person name="Pritham E.J."/>
            <person name="Rechtsteiner A."/>
            <person name="Rho M."/>
            <person name="Rogozin I.B."/>
            <person name="Sakarya O."/>
            <person name="Salamov A."/>
            <person name="Schaack S."/>
            <person name="Shapiro H."/>
            <person name="Shiga Y."/>
            <person name="Skalitzky C."/>
            <person name="Smith Z."/>
            <person name="Souvorov A."/>
            <person name="Sung W."/>
            <person name="Tang Z."/>
            <person name="Tsuchiya D."/>
            <person name="Tu H."/>
            <person name="Vos H."/>
            <person name="Wang M."/>
            <person name="Wolf Y.I."/>
            <person name="Yamagata H."/>
            <person name="Yamada T."/>
            <person name="Ye Y."/>
            <person name="Shaw J.R."/>
            <person name="Andrews J."/>
            <person name="Crease T.J."/>
            <person name="Tang H."/>
            <person name="Lucas S.M."/>
            <person name="Robertson H.M."/>
            <person name="Bork P."/>
            <person name="Koonin E.V."/>
            <person name="Zdobnov E.M."/>
            <person name="Grigoriev I.V."/>
            <person name="Lynch M."/>
            <person name="Boore J.L."/>
        </authorList>
    </citation>
    <scope>NUCLEOTIDE SEQUENCE [LARGE SCALE GENOMIC DNA]</scope>
</reference>
<evidence type="ECO:0000256" key="6">
    <source>
        <dbReference type="ARBA" id="ARBA00022737"/>
    </source>
</evidence>
<dbReference type="PROSITE" id="PS50294">
    <property type="entry name" value="WD_REPEATS_REGION"/>
    <property type="match status" value="2"/>
</dbReference>
<dbReference type="InterPro" id="IPR015943">
    <property type="entry name" value="WD40/YVTN_repeat-like_dom_sf"/>
</dbReference>
<evidence type="ECO:0000256" key="5">
    <source>
        <dbReference type="ARBA" id="ARBA00022701"/>
    </source>
</evidence>
<dbReference type="HOGENOM" id="CLU_011754_2_0_1"/>
<organism evidence="11 12">
    <name type="scientific">Daphnia pulex</name>
    <name type="common">Water flea</name>
    <dbReference type="NCBI Taxonomy" id="6669"/>
    <lineage>
        <taxon>Eukaryota</taxon>
        <taxon>Metazoa</taxon>
        <taxon>Ecdysozoa</taxon>
        <taxon>Arthropoda</taxon>
        <taxon>Crustacea</taxon>
        <taxon>Branchiopoda</taxon>
        <taxon>Diplostraca</taxon>
        <taxon>Cladocera</taxon>
        <taxon>Anomopoda</taxon>
        <taxon>Daphniidae</taxon>
        <taxon>Daphnia</taxon>
    </lineage>
</organism>
<dbReference type="eggNOG" id="KOG2106">
    <property type="taxonomic scope" value="Eukaryota"/>
</dbReference>
<dbReference type="GO" id="GO:0005874">
    <property type="term" value="C:microtubule"/>
    <property type="evidence" value="ECO:0007669"/>
    <property type="project" value="UniProtKB-KW"/>
</dbReference>
<dbReference type="SUPFAM" id="SSF50978">
    <property type="entry name" value="WD40 repeat-like"/>
    <property type="match status" value="1"/>
</dbReference>
<dbReference type="PhylomeDB" id="E9HJL6"/>
<evidence type="ECO:0000259" key="9">
    <source>
        <dbReference type="Pfam" id="PF23409"/>
    </source>
</evidence>
<dbReference type="PANTHER" id="PTHR13720:SF50">
    <property type="entry name" value="ECHINODERM MICROTUBULE-ASSOCIATED PROTEIN-LIKE 2"/>
    <property type="match status" value="1"/>
</dbReference>
<accession>E9HJL6</accession>
<dbReference type="PROSITE" id="PS50082">
    <property type="entry name" value="WD_REPEATS_2"/>
    <property type="match status" value="3"/>
</dbReference>
<dbReference type="OMA" id="DIQWFTH"/>
<proteinExistence type="inferred from homology"/>
<evidence type="ECO:0008006" key="13">
    <source>
        <dbReference type="Google" id="ProtNLM"/>
    </source>
</evidence>
<evidence type="ECO:0000313" key="11">
    <source>
        <dbReference type="EMBL" id="EFX68067.1"/>
    </source>
</evidence>
<feature type="domain" description="EML-like second beta-propeller" evidence="10">
    <location>
        <begin position="365"/>
        <end position="629"/>
    </location>
</feature>
<dbReference type="FunCoup" id="E9HJL6">
    <property type="interactions" value="22"/>
</dbReference>
<dbReference type="InterPro" id="IPR011047">
    <property type="entry name" value="Quinoprotein_ADH-like_sf"/>
</dbReference>
<feature type="domain" description="EML-like first beta-propeller" evidence="9">
    <location>
        <begin position="79"/>
        <end position="346"/>
    </location>
</feature>
<dbReference type="EMBL" id="GL732663">
    <property type="protein sequence ID" value="EFX68067.1"/>
    <property type="molecule type" value="Genomic_DNA"/>
</dbReference>
<keyword evidence="3" id="KW-0963">Cytoplasm</keyword>
<keyword evidence="7" id="KW-0206">Cytoskeleton</keyword>
<dbReference type="SUPFAM" id="SSF50998">
    <property type="entry name" value="Quinoprotein alcohol dehydrogenase-like"/>
    <property type="match status" value="1"/>
</dbReference>
<protein>
    <recommendedName>
        <fullName evidence="13">WD repeat-containing protein 55 homolog</fullName>
    </recommendedName>
</protein>
<dbReference type="Pfam" id="PF23414">
    <property type="entry name" value="Beta-prop_EML_2"/>
    <property type="match status" value="1"/>
</dbReference>
<feature type="repeat" description="WD" evidence="8">
    <location>
        <begin position="596"/>
        <end position="631"/>
    </location>
</feature>
<dbReference type="Pfam" id="PF23409">
    <property type="entry name" value="Beta-prop_EML"/>
    <property type="match status" value="1"/>
</dbReference>
<evidence type="ECO:0000256" key="4">
    <source>
        <dbReference type="ARBA" id="ARBA00022574"/>
    </source>
</evidence>
<evidence type="ECO:0000256" key="2">
    <source>
        <dbReference type="ARBA" id="ARBA00006489"/>
    </source>
</evidence>
<dbReference type="AlphaFoldDB" id="E9HJL6"/>
<dbReference type="GO" id="GO:0000226">
    <property type="term" value="P:microtubule cytoskeleton organization"/>
    <property type="evidence" value="ECO:0000318"/>
    <property type="project" value="GO_Central"/>
</dbReference>